<evidence type="ECO:0000256" key="1">
    <source>
        <dbReference type="SAM" id="Phobius"/>
    </source>
</evidence>
<keyword evidence="1" id="KW-0812">Transmembrane</keyword>
<evidence type="ECO:0000313" key="3">
    <source>
        <dbReference type="Proteomes" id="UP001284601"/>
    </source>
</evidence>
<feature type="transmembrane region" description="Helical" evidence="1">
    <location>
        <begin position="46"/>
        <end position="69"/>
    </location>
</feature>
<dbReference type="Proteomes" id="UP001284601">
    <property type="component" value="Unassembled WGS sequence"/>
</dbReference>
<evidence type="ECO:0000313" key="2">
    <source>
        <dbReference type="EMBL" id="MDW5594973.1"/>
    </source>
</evidence>
<keyword evidence="3" id="KW-1185">Reference proteome</keyword>
<dbReference type="EMBL" id="JAWSTH010000025">
    <property type="protein sequence ID" value="MDW5594973.1"/>
    <property type="molecule type" value="Genomic_DNA"/>
</dbReference>
<keyword evidence="1" id="KW-1133">Transmembrane helix</keyword>
<evidence type="ECO:0008006" key="4">
    <source>
        <dbReference type="Google" id="ProtNLM"/>
    </source>
</evidence>
<keyword evidence="1" id="KW-0472">Membrane</keyword>
<dbReference type="RefSeq" id="WP_318597306.1">
    <property type="nucleotide sequence ID" value="NZ_JAWSTH010000025.1"/>
</dbReference>
<comment type="caution">
    <text evidence="2">The sequence shown here is derived from an EMBL/GenBank/DDBJ whole genome shotgun (WGS) entry which is preliminary data.</text>
</comment>
<reference evidence="2 3" key="2">
    <citation type="submission" date="2023-10" db="EMBL/GenBank/DDBJ databases">
        <authorList>
            <person name="Han X.F."/>
        </authorList>
    </citation>
    <scope>NUCLEOTIDE SEQUENCE [LARGE SCALE GENOMIC DNA]</scope>
    <source>
        <strain evidence="2 3">KCTC 39840</strain>
    </source>
</reference>
<sequence length="73" mass="7720">MSNDAIVQLVAVGAGIVGLFAFLALVTVPVASAYERVWERLVAGLLSLWVLAALMGVGALVGAAVIYYWPRLF</sequence>
<gene>
    <name evidence="2" type="ORF">R7226_11530</name>
</gene>
<name>A0ABU4HNU9_9ACTN</name>
<protein>
    <recommendedName>
        <fullName evidence="4">Major facilitator superfamily (MFS) profile domain-containing protein</fullName>
    </recommendedName>
</protein>
<reference evidence="3" key="1">
    <citation type="submission" date="2023-07" db="EMBL/GenBank/DDBJ databases">
        <title>Conexibacter stalactiti sp. nov., isolated from stalactites in a lava cave and emended description of the genus Conexibacter.</title>
        <authorList>
            <person name="Lee S.D."/>
        </authorList>
    </citation>
    <scope>NUCLEOTIDE SEQUENCE [LARGE SCALE GENOMIC DNA]</scope>
    <source>
        <strain evidence="3">KCTC 39840</strain>
    </source>
</reference>
<accession>A0ABU4HNU9</accession>
<proteinExistence type="predicted"/>
<feature type="transmembrane region" description="Helical" evidence="1">
    <location>
        <begin position="6"/>
        <end position="34"/>
    </location>
</feature>
<organism evidence="2 3">
    <name type="scientific">Conexibacter stalactiti</name>
    <dbReference type="NCBI Taxonomy" id="1940611"/>
    <lineage>
        <taxon>Bacteria</taxon>
        <taxon>Bacillati</taxon>
        <taxon>Actinomycetota</taxon>
        <taxon>Thermoleophilia</taxon>
        <taxon>Solirubrobacterales</taxon>
        <taxon>Conexibacteraceae</taxon>
        <taxon>Conexibacter</taxon>
    </lineage>
</organism>